<name>A0AAV4XF45_CAEEX</name>
<dbReference type="InterPro" id="IPR037249">
    <property type="entry name" value="TAFH/NHR1_dom_sf"/>
</dbReference>
<gene>
    <name evidence="6" type="primary">Taf4_3</name>
    <name evidence="6" type="ORF">CEXT_338681</name>
</gene>
<evidence type="ECO:0000256" key="4">
    <source>
        <dbReference type="ARBA" id="ARBA00023242"/>
    </source>
</evidence>
<keyword evidence="2" id="KW-0805">Transcription regulation</keyword>
<feature type="domain" description="TAFH" evidence="5">
    <location>
        <begin position="136"/>
        <end position="220"/>
    </location>
</feature>
<dbReference type="Gene3D" id="1.20.120.1110">
    <property type="entry name" value="TAFH/NHR1 domain"/>
    <property type="match status" value="1"/>
</dbReference>
<keyword evidence="7" id="KW-1185">Reference proteome</keyword>
<dbReference type="Proteomes" id="UP001054945">
    <property type="component" value="Unassembled WGS sequence"/>
</dbReference>
<comment type="subcellular location">
    <subcellularLocation>
        <location evidence="1">Nucleus</location>
    </subcellularLocation>
</comment>
<dbReference type="InterPro" id="IPR045144">
    <property type="entry name" value="TAF4"/>
</dbReference>
<dbReference type="GO" id="GO:0003677">
    <property type="term" value="F:DNA binding"/>
    <property type="evidence" value="ECO:0007669"/>
    <property type="project" value="TreeGrafter"/>
</dbReference>
<keyword evidence="4" id="KW-0539">Nucleus</keyword>
<organism evidence="6 7">
    <name type="scientific">Caerostris extrusa</name>
    <name type="common">Bark spider</name>
    <name type="synonym">Caerostris bankana</name>
    <dbReference type="NCBI Taxonomy" id="172846"/>
    <lineage>
        <taxon>Eukaryota</taxon>
        <taxon>Metazoa</taxon>
        <taxon>Ecdysozoa</taxon>
        <taxon>Arthropoda</taxon>
        <taxon>Chelicerata</taxon>
        <taxon>Arachnida</taxon>
        <taxon>Araneae</taxon>
        <taxon>Araneomorphae</taxon>
        <taxon>Entelegynae</taxon>
        <taxon>Araneoidea</taxon>
        <taxon>Araneidae</taxon>
        <taxon>Caerostris</taxon>
    </lineage>
</organism>
<comment type="caution">
    <text evidence="6">The sequence shown here is derived from an EMBL/GenBank/DDBJ whole genome shotgun (WGS) entry which is preliminary data.</text>
</comment>
<sequence length="220" mass="23265">MLATNPVRIAAAPQILTARAGVAGQRGQKVIPATKGTITLSSGMVRGAVLLKAENGQLQVVNIAGSSGNAIPGATTYRLQSISTGATTVRTVTPQQLVTVPVSATNLKTNQVTINGSLATPINVNTTSANSQQSNPTQLRKNVKIFLSTLIRLADEQPANVAKSVRNLIQGIIDGSMGAEEFTSRLQKELNSAPQPYLIPFLKKNLPFLRHSLITKGIDY</sequence>
<dbReference type="InterPro" id="IPR003894">
    <property type="entry name" value="TAFH_NHR1"/>
</dbReference>
<keyword evidence="3" id="KW-0804">Transcription</keyword>
<dbReference type="AlphaFoldDB" id="A0AAV4XF45"/>
<evidence type="ECO:0000313" key="7">
    <source>
        <dbReference type="Proteomes" id="UP001054945"/>
    </source>
</evidence>
<dbReference type="PROSITE" id="PS51119">
    <property type="entry name" value="TAFH"/>
    <property type="match status" value="1"/>
</dbReference>
<evidence type="ECO:0000256" key="3">
    <source>
        <dbReference type="ARBA" id="ARBA00023163"/>
    </source>
</evidence>
<protein>
    <submittedName>
        <fullName evidence="6">Transcription initiation factor TFIID subunit 4</fullName>
    </submittedName>
</protein>
<dbReference type="Pfam" id="PF07531">
    <property type="entry name" value="TAFH"/>
    <property type="match status" value="1"/>
</dbReference>
<dbReference type="GO" id="GO:0016251">
    <property type="term" value="F:RNA polymerase II general transcription initiation factor activity"/>
    <property type="evidence" value="ECO:0007669"/>
    <property type="project" value="TreeGrafter"/>
</dbReference>
<dbReference type="SUPFAM" id="SSF158553">
    <property type="entry name" value="TAFH domain-like"/>
    <property type="match status" value="1"/>
</dbReference>
<dbReference type="PANTHER" id="PTHR15138">
    <property type="entry name" value="TRANSCRIPTION INITIATION FACTOR TFIID SUBUNIT 4"/>
    <property type="match status" value="1"/>
</dbReference>
<dbReference type="SMART" id="SM00549">
    <property type="entry name" value="TAFH"/>
    <property type="match status" value="1"/>
</dbReference>
<proteinExistence type="predicted"/>
<dbReference type="GO" id="GO:0006367">
    <property type="term" value="P:transcription initiation at RNA polymerase II promoter"/>
    <property type="evidence" value="ECO:0007669"/>
    <property type="project" value="TreeGrafter"/>
</dbReference>
<evidence type="ECO:0000313" key="6">
    <source>
        <dbReference type="EMBL" id="GIY93566.1"/>
    </source>
</evidence>
<reference evidence="6 7" key="1">
    <citation type="submission" date="2021-06" db="EMBL/GenBank/DDBJ databases">
        <title>Caerostris extrusa draft genome.</title>
        <authorList>
            <person name="Kono N."/>
            <person name="Arakawa K."/>
        </authorList>
    </citation>
    <scope>NUCLEOTIDE SEQUENCE [LARGE SCALE GENOMIC DNA]</scope>
</reference>
<dbReference type="EMBL" id="BPLR01000281">
    <property type="protein sequence ID" value="GIY93566.1"/>
    <property type="molecule type" value="Genomic_DNA"/>
</dbReference>
<dbReference type="GO" id="GO:0005669">
    <property type="term" value="C:transcription factor TFIID complex"/>
    <property type="evidence" value="ECO:0007669"/>
    <property type="project" value="InterPro"/>
</dbReference>
<evidence type="ECO:0000259" key="5">
    <source>
        <dbReference type="PROSITE" id="PS51119"/>
    </source>
</evidence>
<dbReference type="PANTHER" id="PTHR15138:SF14">
    <property type="entry name" value="TRANSCRIPTION INITIATION FACTOR TFIID SUBUNIT 4"/>
    <property type="match status" value="1"/>
</dbReference>
<evidence type="ECO:0000256" key="2">
    <source>
        <dbReference type="ARBA" id="ARBA00023015"/>
    </source>
</evidence>
<accession>A0AAV4XF45</accession>
<evidence type="ECO:0000256" key="1">
    <source>
        <dbReference type="ARBA" id="ARBA00004123"/>
    </source>
</evidence>